<dbReference type="GO" id="GO:0006412">
    <property type="term" value="P:translation"/>
    <property type="evidence" value="ECO:0007669"/>
    <property type="project" value="UniProtKB-UniRule"/>
</dbReference>
<protein>
    <recommendedName>
        <fullName evidence="4">Large ribosomal subunit protein bL17</fullName>
    </recommendedName>
</protein>
<dbReference type="InterPro" id="IPR000456">
    <property type="entry name" value="Ribosomal_bL17"/>
</dbReference>
<accession>A0A3Q9HSM1</accession>
<dbReference type="FunFam" id="3.90.1030.10:FF:000001">
    <property type="entry name" value="50S ribosomal protein L17"/>
    <property type="match status" value="1"/>
</dbReference>
<dbReference type="OrthoDB" id="9809073at2"/>
<name>A0A3Q9HSM1_9FIRM</name>
<sequence>MRKLGRTTAHRKAMFANLITSLFRHGRVETTLMKAKDARSIAEKLITAAKKGDLHSRRQVMRIIKDKDVVAKLFDSIGPKYADRPGGYTRIIKLGPRRGDAAEMAILELVE</sequence>
<keyword evidence="7" id="KW-1185">Reference proteome</keyword>
<dbReference type="AlphaFoldDB" id="A0A3Q9HSM1"/>
<evidence type="ECO:0000256" key="5">
    <source>
        <dbReference type="RuleBase" id="RU000660"/>
    </source>
</evidence>
<dbReference type="RefSeq" id="WP_127018113.1">
    <property type="nucleotide sequence ID" value="NZ_CP016379.1"/>
</dbReference>
<comment type="similarity">
    <text evidence="1 4 5">Belongs to the bacterial ribosomal protein bL17 family.</text>
</comment>
<reference evidence="6 7" key="1">
    <citation type="submission" date="2016-07" db="EMBL/GenBank/DDBJ databases">
        <title>Genome and transcriptome analysis of iron-reducing fermentative bacteria Anoxybacter fermentans.</title>
        <authorList>
            <person name="Zeng X."/>
            <person name="Shao Z."/>
        </authorList>
    </citation>
    <scope>NUCLEOTIDE SEQUENCE [LARGE SCALE GENOMIC DNA]</scope>
    <source>
        <strain evidence="6 7">DY22613</strain>
    </source>
</reference>
<evidence type="ECO:0000256" key="3">
    <source>
        <dbReference type="ARBA" id="ARBA00023274"/>
    </source>
</evidence>
<dbReference type="Proteomes" id="UP000267250">
    <property type="component" value="Chromosome"/>
</dbReference>
<dbReference type="PANTHER" id="PTHR14413">
    <property type="entry name" value="RIBOSOMAL PROTEIN L17"/>
    <property type="match status" value="1"/>
</dbReference>
<gene>
    <name evidence="4" type="primary">rplQ</name>
    <name evidence="6" type="ORF">BBF96_16015</name>
</gene>
<evidence type="ECO:0000313" key="6">
    <source>
        <dbReference type="EMBL" id="AZR74746.1"/>
    </source>
</evidence>
<evidence type="ECO:0000313" key="7">
    <source>
        <dbReference type="Proteomes" id="UP000267250"/>
    </source>
</evidence>
<dbReference type="GO" id="GO:0022625">
    <property type="term" value="C:cytosolic large ribosomal subunit"/>
    <property type="evidence" value="ECO:0007669"/>
    <property type="project" value="TreeGrafter"/>
</dbReference>
<evidence type="ECO:0000256" key="1">
    <source>
        <dbReference type="ARBA" id="ARBA00008777"/>
    </source>
</evidence>
<keyword evidence="3 4" id="KW-0687">Ribonucleoprotein</keyword>
<dbReference type="PANTHER" id="PTHR14413:SF16">
    <property type="entry name" value="LARGE RIBOSOMAL SUBUNIT PROTEIN BL17M"/>
    <property type="match status" value="1"/>
</dbReference>
<evidence type="ECO:0000256" key="4">
    <source>
        <dbReference type="HAMAP-Rule" id="MF_01368"/>
    </source>
</evidence>
<dbReference type="KEGG" id="aft:BBF96_16015"/>
<dbReference type="GO" id="GO:0003735">
    <property type="term" value="F:structural constituent of ribosome"/>
    <property type="evidence" value="ECO:0007669"/>
    <property type="project" value="InterPro"/>
</dbReference>
<keyword evidence="2 4" id="KW-0689">Ribosomal protein</keyword>
<dbReference type="HAMAP" id="MF_01368">
    <property type="entry name" value="Ribosomal_bL17"/>
    <property type="match status" value="1"/>
</dbReference>
<evidence type="ECO:0000256" key="2">
    <source>
        <dbReference type="ARBA" id="ARBA00022980"/>
    </source>
</evidence>
<dbReference type="EMBL" id="CP016379">
    <property type="protein sequence ID" value="AZR74746.1"/>
    <property type="molecule type" value="Genomic_DNA"/>
</dbReference>
<dbReference type="Gene3D" id="3.90.1030.10">
    <property type="entry name" value="Ribosomal protein L17"/>
    <property type="match status" value="1"/>
</dbReference>
<dbReference type="SUPFAM" id="SSF64263">
    <property type="entry name" value="Prokaryotic ribosomal protein L17"/>
    <property type="match status" value="1"/>
</dbReference>
<dbReference type="Pfam" id="PF01196">
    <property type="entry name" value="Ribosomal_L17"/>
    <property type="match status" value="1"/>
</dbReference>
<dbReference type="NCBIfam" id="TIGR00059">
    <property type="entry name" value="L17"/>
    <property type="match status" value="1"/>
</dbReference>
<comment type="subunit">
    <text evidence="4">Part of the 50S ribosomal subunit. Contacts protein L32.</text>
</comment>
<proteinExistence type="inferred from homology"/>
<organism evidence="6 7">
    <name type="scientific">Anoxybacter fermentans</name>
    <dbReference type="NCBI Taxonomy" id="1323375"/>
    <lineage>
        <taxon>Bacteria</taxon>
        <taxon>Bacillati</taxon>
        <taxon>Bacillota</taxon>
        <taxon>Clostridia</taxon>
        <taxon>Halanaerobiales</taxon>
        <taxon>Anoxybacter</taxon>
    </lineage>
</organism>
<dbReference type="InterPro" id="IPR036373">
    <property type="entry name" value="Ribosomal_bL17_sf"/>
</dbReference>